<keyword evidence="1" id="KW-0378">Hydrolase</keyword>
<dbReference type="PANTHER" id="PTHR11839:SF22">
    <property type="entry name" value="NUDIX HYDROLASE 26, CHLOROPLASTIC"/>
    <property type="match status" value="1"/>
</dbReference>
<protein>
    <recommendedName>
        <fullName evidence="2">Nudix hydrolase domain-containing protein</fullName>
    </recommendedName>
</protein>
<organism evidence="3 4">
    <name type="scientific">Elliptochloris bilobata</name>
    <dbReference type="NCBI Taxonomy" id="381761"/>
    <lineage>
        <taxon>Eukaryota</taxon>
        <taxon>Viridiplantae</taxon>
        <taxon>Chlorophyta</taxon>
        <taxon>core chlorophytes</taxon>
        <taxon>Trebouxiophyceae</taxon>
        <taxon>Trebouxiophyceae incertae sedis</taxon>
        <taxon>Elliptochloris clade</taxon>
        <taxon>Elliptochloris</taxon>
    </lineage>
</organism>
<dbReference type="AlphaFoldDB" id="A0AAW1R0W4"/>
<evidence type="ECO:0000313" key="4">
    <source>
        <dbReference type="Proteomes" id="UP001445335"/>
    </source>
</evidence>
<dbReference type="NCBIfam" id="NF001938">
    <property type="entry name" value="PRK00714.1-5"/>
    <property type="match status" value="1"/>
</dbReference>
<dbReference type="Pfam" id="PF00293">
    <property type="entry name" value="NUDIX"/>
    <property type="match status" value="1"/>
</dbReference>
<dbReference type="InterPro" id="IPR000086">
    <property type="entry name" value="NUDIX_hydrolase_dom"/>
</dbReference>
<dbReference type="GO" id="GO:0006753">
    <property type="term" value="P:nucleoside phosphate metabolic process"/>
    <property type="evidence" value="ECO:0007669"/>
    <property type="project" value="TreeGrafter"/>
</dbReference>
<proteinExistence type="predicted"/>
<gene>
    <name evidence="3" type="ORF">WJX81_000215</name>
</gene>
<dbReference type="InterPro" id="IPR022927">
    <property type="entry name" value="RppH"/>
</dbReference>
<dbReference type="EMBL" id="JALJOU010000058">
    <property type="protein sequence ID" value="KAK9827356.1"/>
    <property type="molecule type" value="Genomic_DNA"/>
</dbReference>
<comment type="caution">
    <text evidence="3">The sequence shown here is derived from an EMBL/GenBank/DDBJ whole genome shotgun (WGS) entry which is preliminary data.</text>
</comment>
<evidence type="ECO:0000313" key="3">
    <source>
        <dbReference type="EMBL" id="KAK9827356.1"/>
    </source>
</evidence>
<evidence type="ECO:0000259" key="2">
    <source>
        <dbReference type="PROSITE" id="PS51462"/>
    </source>
</evidence>
<accession>A0AAW1R0W4</accession>
<reference evidence="3 4" key="1">
    <citation type="journal article" date="2024" name="Nat. Commun.">
        <title>Phylogenomics reveals the evolutionary origins of lichenization in chlorophyte algae.</title>
        <authorList>
            <person name="Puginier C."/>
            <person name="Libourel C."/>
            <person name="Otte J."/>
            <person name="Skaloud P."/>
            <person name="Haon M."/>
            <person name="Grisel S."/>
            <person name="Petersen M."/>
            <person name="Berrin J.G."/>
            <person name="Delaux P.M."/>
            <person name="Dal Grande F."/>
            <person name="Keller J."/>
        </authorList>
    </citation>
    <scope>NUCLEOTIDE SEQUENCE [LARGE SCALE GENOMIC DNA]</scope>
    <source>
        <strain evidence="3 4">SAG 245.80</strain>
    </source>
</reference>
<keyword evidence="4" id="KW-1185">Reference proteome</keyword>
<dbReference type="InterPro" id="IPR015797">
    <property type="entry name" value="NUDIX_hydrolase-like_dom_sf"/>
</dbReference>
<dbReference type="PANTHER" id="PTHR11839">
    <property type="entry name" value="UDP/ADP-SUGAR PYROPHOSPHATASE"/>
    <property type="match status" value="1"/>
</dbReference>
<name>A0AAW1R0W4_9CHLO</name>
<feature type="domain" description="Nudix hydrolase" evidence="2">
    <location>
        <begin position="10"/>
        <end position="158"/>
    </location>
</feature>
<dbReference type="GO" id="GO:0008893">
    <property type="term" value="F:guanosine-3',5'-bis(diphosphate) 3'-diphosphatase activity"/>
    <property type="evidence" value="ECO:0007669"/>
    <property type="project" value="TreeGrafter"/>
</dbReference>
<evidence type="ECO:0000256" key="1">
    <source>
        <dbReference type="ARBA" id="ARBA00022801"/>
    </source>
</evidence>
<dbReference type="Gene3D" id="3.90.79.10">
    <property type="entry name" value="Nucleoside Triphosphate Pyrophosphohydrolase"/>
    <property type="match status" value="1"/>
</dbReference>
<dbReference type="Proteomes" id="UP001445335">
    <property type="component" value="Unassembled WGS sequence"/>
</dbReference>
<dbReference type="GO" id="GO:0034432">
    <property type="term" value="F:bis(5'-adenosyl)-pentaphosphatase activity"/>
    <property type="evidence" value="ECO:0007669"/>
    <property type="project" value="TreeGrafter"/>
</dbReference>
<dbReference type="GO" id="GO:0019693">
    <property type="term" value="P:ribose phosphate metabolic process"/>
    <property type="evidence" value="ECO:0007669"/>
    <property type="project" value="TreeGrafter"/>
</dbReference>
<dbReference type="SUPFAM" id="SSF55811">
    <property type="entry name" value="Nudix"/>
    <property type="match status" value="1"/>
</dbReference>
<dbReference type="CDD" id="cd03671">
    <property type="entry name" value="NUDIX_Ap4A_hydrolase_plant_like"/>
    <property type="match status" value="1"/>
</dbReference>
<dbReference type="PROSITE" id="PS51462">
    <property type="entry name" value="NUDIX"/>
    <property type="match status" value="1"/>
</dbReference>
<sequence length="180" mass="20969">MAPLVIDTGEFRRNVGVCLVNSAGLVWAGRRVDDRLGTWQMPQGGIDAGGWENPMTAAVRELREETGITSARLVQVMDPWLDYEYPTEVPMPGRPDTRLRYRGQTQKWCLMYFYGSESEIDLERHGEREFSEYAWLPLEALPEKVVSFKQRSYAQVSRAFGPTIRRRFEQHQLKEPWWID</sequence>